<evidence type="ECO:0000313" key="2">
    <source>
        <dbReference type="EMBL" id="KAH7950725.1"/>
    </source>
</evidence>
<dbReference type="AlphaFoldDB" id="A0A9D4SVC1"/>
<gene>
    <name evidence="2" type="ORF">HPB52_000179</name>
</gene>
<feature type="compositionally biased region" description="Low complexity" evidence="1">
    <location>
        <begin position="45"/>
        <end position="64"/>
    </location>
</feature>
<evidence type="ECO:0000256" key="1">
    <source>
        <dbReference type="SAM" id="MobiDB-lite"/>
    </source>
</evidence>
<reference evidence="2" key="2">
    <citation type="submission" date="2021-09" db="EMBL/GenBank/DDBJ databases">
        <authorList>
            <person name="Jia N."/>
            <person name="Wang J."/>
            <person name="Shi W."/>
            <person name="Du L."/>
            <person name="Sun Y."/>
            <person name="Zhan W."/>
            <person name="Jiang J."/>
            <person name="Wang Q."/>
            <person name="Zhang B."/>
            <person name="Ji P."/>
            <person name="Sakyi L.B."/>
            <person name="Cui X."/>
            <person name="Yuan T."/>
            <person name="Jiang B."/>
            <person name="Yang W."/>
            <person name="Lam T.T.-Y."/>
            <person name="Chang Q."/>
            <person name="Ding S."/>
            <person name="Wang X."/>
            <person name="Zhu J."/>
            <person name="Ruan X."/>
            <person name="Zhao L."/>
            <person name="Wei J."/>
            <person name="Que T."/>
            <person name="Du C."/>
            <person name="Cheng J."/>
            <person name="Dai P."/>
            <person name="Han X."/>
            <person name="Huang E."/>
            <person name="Gao Y."/>
            <person name="Liu J."/>
            <person name="Shao H."/>
            <person name="Ye R."/>
            <person name="Li L."/>
            <person name="Wei W."/>
            <person name="Wang X."/>
            <person name="Wang C."/>
            <person name="Huo Q."/>
            <person name="Li W."/>
            <person name="Guo W."/>
            <person name="Chen H."/>
            <person name="Chen S."/>
            <person name="Zhou L."/>
            <person name="Zhou L."/>
            <person name="Ni X."/>
            <person name="Tian J."/>
            <person name="Zhou Y."/>
            <person name="Sheng Y."/>
            <person name="Liu T."/>
            <person name="Pan Y."/>
            <person name="Xia L."/>
            <person name="Li J."/>
            <person name="Zhao F."/>
            <person name="Cao W."/>
        </authorList>
    </citation>
    <scope>NUCLEOTIDE SEQUENCE</scope>
    <source>
        <strain evidence="2">Rsan-2018</strain>
        <tissue evidence="2">Larvae</tissue>
    </source>
</reference>
<keyword evidence="3" id="KW-1185">Reference proteome</keyword>
<evidence type="ECO:0000313" key="3">
    <source>
        <dbReference type="Proteomes" id="UP000821837"/>
    </source>
</evidence>
<protein>
    <submittedName>
        <fullName evidence="2">Uncharacterized protein</fullName>
    </submittedName>
</protein>
<feature type="compositionally biased region" description="Low complexity" evidence="1">
    <location>
        <begin position="103"/>
        <end position="118"/>
    </location>
</feature>
<feature type="region of interest" description="Disordered" evidence="1">
    <location>
        <begin position="41"/>
        <end position="73"/>
    </location>
</feature>
<organism evidence="2 3">
    <name type="scientific">Rhipicephalus sanguineus</name>
    <name type="common">Brown dog tick</name>
    <name type="synonym">Ixodes sanguineus</name>
    <dbReference type="NCBI Taxonomy" id="34632"/>
    <lineage>
        <taxon>Eukaryota</taxon>
        <taxon>Metazoa</taxon>
        <taxon>Ecdysozoa</taxon>
        <taxon>Arthropoda</taxon>
        <taxon>Chelicerata</taxon>
        <taxon>Arachnida</taxon>
        <taxon>Acari</taxon>
        <taxon>Parasitiformes</taxon>
        <taxon>Ixodida</taxon>
        <taxon>Ixodoidea</taxon>
        <taxon>Ixodidae</taxon>
        <taxon>Rhipicephalinae</taxon>
        <taxon>Rhipicephalus</taxon>
        <taxon>Rhipicephalus</taxon>
    </lineage>
</organism>
<accession>A0A9D4SVC1</accession>
<comment type="caution">
    <text evidence="2">The sequence shown here is derived from an EMBL/GenBank/DDBJ whole genome shotgun (WGS) entry which is preliminary data.</text>
</comment>
<feature type="region of interest" description="Disordered" evidence="1">
    <location>
        <begin position="97"/>
        <end position="152"/>
    </location>
</feature>
<dbReference type="Proteomes" id="UP000821837">
    <property type="component" value="Chromosome 5"/>
</dbReference>
<dbReference type="EMBL" id="JABSTV010001251">
    <property type="protein sequence ID" value="KAH7950725.1"/>
    <property type="molecule type" value="Genomic_DNA"/>
</dbReference>
<reference evidence="2" key="1">
    <citation type="journal article" date="2020" name="Cell">
        <title>Large-Scale Comparative Analyses of Tick Genomes Elucidate Their Genetic Diversity and Vector Capacities.</title>
        <authorList>
            <consortium name="Tick Genome and Microbiome Consortium (TIGMIC)"/>
            <person name="Jia N."/>
            <person name="Wang J."/>
            <person name="Shi W."/>
            <person name="Du L."/>
            <person name="Sun Y."/>
            <person name="Zhan W."/>
            <person name="Jiang J.F."/>
            <person name="Wang Q."/>
            <person name="Zhang B."/>
            <person name="Ji P."/>
            <person name="Bell-Sakyi L."/>
            <person name="Cui X.M."/>
            <person name="Yuan T.T."/>
            <person name="Jiang B.G."/>
            <person name="Yang W.F."/>
            <person name="Lam T.T."/>
            <person name="Chang Q.C."/>
            <person name="Ding S.J."/>
            <person name="Wang X.J."/>
            <person name="Zhu J.G."/>
            <person name="Ruan X.D."/>
            <person name="Zhao L."/>
            <person name="Wei J.T."/>
            <person name="Ye R.Z."/>
            <person name="Que T.C."/>
            <person name="Du C.H."/>
            <person name="Zhou Y.H."/>
            <person name="Cheng J.X."/>
            <person name="Dai P.F."/>
            <person name="Guo W.B."/>
            <person name="Han X.H."/>
            <person name="Huang E.J."/>
            <person name="Li L.F."/>
            <person name="Wei W."/>
            <person name="Gao Y.C."/>
            <person name="Liu J.Z."/>
            <person name="Shao H.Z."/>
            <person name="Wang X."/>
            <person name="Wang C.C."/>
            <person name="Yang T.C."/>
            <person name="Huo Q.B."/>
            <person name="Li W."/>
            <person name="Chen H.Y."/>
            <person name="Chen S.E."/>
            <person name="Zhou L.G."/>
            <person name="Ni X.B."/>
            <person name="Tian J.H."/>
            <person name="Sheng Y."/>
            <person name="Liu T."/>
            <person name="Pan Y.S."/>
            <person name="Xia L.Y."/>
            <person name="Li J."/>
            <person name="Zhao F."/>
            <person name="Cao W.C."/>
        </authorList>
    </citation>
    <scope>NUCLEOTIDE SEQUENCE</scope>
    <source>
        <strain evidence="2">Rsan-2018</strain>
    </source>
</reference>
<sequence length="258" mass="28611">MSHALDNYFKCCPGKSKTRHNQRVRQCGAALVNAVPGVPASVPGSDNLPSASPSSSHSPVANANQLDEDDELDDEFVGEVDPDLARRDLLMNDFEIESDSDSQESSSTQEQQQGPPDDGGYDENYGFEGNSDVDEDSYRSDQDCASDASDYGEEGEDVESFFKKCEQEKLPNQEINKAQAMLLVMAYVVYAGLTWSQVDGLLKLNNTLCGTAVLPETKYLYRKMWEKRMGSLGVHFYCQRCDCYLGSGDIRQVKEVHL</sequence>
<name>A0A9D4SVC1_RHISA</name>
<proteinExistence type="predicted"/>